<dbReference type="InterPro" id="IPR015421">
    <property type="entry name" value="PyrdxlP-dep_Trfase_major"/>
</dbReference>
<keyword evidence="9" id="KW-1185">Reference proteome</keyword>
<keyword evidence="3" id="KW-0210">Decarboxylase</keyword>
<keyword evidence="5 7" id="KW-0456">Lyase</keyword>
<evidence type="ECO:0000313" key="9">
    <source>
        <dbReference type="Proteomes" id="UP000285310"/>
    </source>
</evidence>
<comment type="cofactor">
    <cofactor evidence="1 6 7">
        <name>pyridoxal 5'-phosphate</name>
        <dbReference type="ChEBI" id="CHEBI:597326"/>
    </cofactor>
</comment>
<dbReference type="Gene3D" id="3.40.640.10">
    <property type="entry name" value="Type I PLP-dependent aspartate aminotransferase-like (Major domain)"/>
    <property type="match status" value="1"/>
</dbReference>
<evidence type="ECO:0000256" key="2">
    <source>
        <dbReference type="ARBA" id="ARBA00009533"/>
    </source>
</evidence>
<evidence type="ECO:0000256" key="4">
    <source>
        <dbReference type="ARBA" id="ARBA00022898"/>
    </source>
</evidence>
<dbReference type="InParanoid" id="A0A423PE59"/>
<dbReference type="Pfam" id="PF00282">
    <property type="entry name" value="Pyridoxal_deC"/>
    <property type="match status" value="1"/>
</dbReference>
<dbReference type="GO" id="GO:0005737">
    <property type="term" value="C:cytoplasm"/>
    <property type="evidence" value="ECO:0007669"/>
    <property type="project" value="TreeGrafter"/>
</dbReference>
<keyword evidence="4 6" id="KW-0663">Pyridoxal phosphate</keyword>
<dbReference type="Gene3D" id="3.90.1150.10">
    <property type="entry name" value="Aspartate Aminotransferase, domain 1"/>
    <property type="match status" value="1"/>
</dbReference>
<comment type="caution">
    <text evidence="8">The sequence shown here is derived from an EMBL/GenBank/DDBJ whole genome shotgun (WGS) entry which is preliminary data.</text>
</comment>
<dbReference type="PANTHER" id="PTHR45677:SF8">
    <property type="entry name" value="CYSTEINE SULFINIC ACID DECARBOXYLASE"/>
    <property type="match status" value="1"/>
</dbReference>
<reference evidence="8 9" key="1">
    <citation type="submission" date="2013-10" db="EMBL/GenBank/DDBJ databases">
        <title>Salinisphaera japonica YTM-1 Genome Sequencing.</title>
        <authorList>
            <person name="Lai Q."/>
            <person name="Li C."/>
            <person name="Shao Z."/>
        </authorList>
    </citation>
    <scope>NUCLEOTIDE SEQUENCE [LARGE SCALE GENOMIC DNA]</scope>
    <source>
        <strain evidence="8 9">YTM-1</strain>
    </source>
</reference>
<name>A0A423PE59_9GAMM</name>
<dbReference type="Proteomes" id="UP000285310">
    <property type="component" value="Unassembled WGS sequence"/>
</dbReference>
<dbReference type="GO" id="GO:0019752">
    <property type="term" value="P:carboxylic acid metabolic process"/>
    <property type="evidence" value="ECO:0007669"/>
    <property type="project" value="InterPro"/>
</dbReference>
<dbReference type="RefSeq" id="WP_123659485.1">
    <property type="nucleotide sequence ID" value="NZ_AYKG01000069.1"/>
</dbReference>
<dbReference type="GO" id="GO:0030170">
    <property type="term" value="F:pyridoxal phosphate binding"/>
    <property type="evidence" value="ECO:0007669"/>
    <property type="project" value="InterPro"/>
</dbReference>
<comment type="similarity">
    <text evidence="2 7">Belongs to the group II decarboxylase family.</text>
</comment>
<organism evidence="8 9">
    <name type="scientific">Salinisphaera japonica YTM-1</name>
    <dbReference type="NCBI Taxonomy" id="1209778"/>
    <lineage>
        <taxon>Bacteria</taxon>
        <taxon>Pseudomonadati</taxon>
        <taxon>Pseudomonadota</taxon>
        <taxon>Gammaproteobacteria</taxon>
        <taxon>Salinisphaerales</taxon>
        <taxon>Salinisphaeraceae</taxon>
        <taxon>Salinisphaera</taxon>
    </lineage>
</organism>
<dbReference type="InterPro" id="IPR015424">
    <property type="entry name" value="PyrdxlP-dep_Trfase"/>
</dbReference>
<evidence type="ECO:0000256" key="1">
    <source>
        <dbReference type="ARBA" id="ARBA00001933"/>
    </source>
</evidence>
<dbReference type="GO" id="GO:0016831">
    <property type="term" value="F:carboxy-lyase activity"/>
    <property type="evidence" value="ECO:0007669"/>
    <property type="project" value="UniProtKB-KW"/>
</dbReference>
<evidence type="ECO:0000256" key="3">
    <source>
        <dbReference type="ARBA" id="ARBA00022793"/>
    </source>
</evidence>
<dbReference type="OrthoDB" id="9803665at2"/>
<dbReference type="InterPro" id="IPR002129">
    <property type="entry name" value="PyrdxlP-dep_de-COase"/>
</dbReference>
<dbReference type="EMBL" id="AYKG01000069">
    <property type="protein sequence ID" value="ROO23846.1"/>
    <property type="molecule type" value="Genomic_DNA"/>
</dbReference>
<dbReference type="SUPFAM" id="SSF53383">
    <property type="entry name" value="PLP-dependent transferases"/>
    <property type="match status" value="1"/>
</dbReference>
<dbReference type="AlphaFoldDB" id="A0A423PE59"/>
<evidence type="ECO:0000256" key="5">
    <source>
        <dbReference type="ARBA" id="ARBA00023239"/>
    </source>
</evidence>
<protein>
    <submittedName>
        <fullName evidence="8">Cytochrome C biogenesis protein CcmH</fullName>
    </submittedName>
</protein>
<dbReference type="PANTHER" id="PTHR45677">
    <property type="entry name" value="GLUTAMATE DECARBOXYLASE-RELATED"/>
    <property type="match status" value="1"/>
</dbReference>
<dbReference type="InterPro" id="IPR015422">
    <property type="entry name" value="PyrdxlP-dep_Trfase_small"/>
</dbReference>
<evidence type="ECO:0000256" key="6">
    <source>
        <dbReference type="PIRSR" id="PIRSR602129-50"/>
    </source>
</evidence>
<sequence>MALSFSPDIASDYAIEAATLVNRRGCKQLLEQSHAAIDTVAMAIDRARRPCSGASPSELRPAVDRVCLDGPGIGFSEALAELGPLYLDPAIYFHHPRYVAHLNCPVLTSAAAAEMVAATINTSMDTWDQSAGATLIEQKVIAWTAQRAHLPASADGIFTSGGTQSNLMALLLAREHYSARHFGPGSVAMNGLPPEAARWRIFASEMSHFSSVKAASLLGLGQKAVVPVAVDSAWRMDIDALETAMDSARAAGEIPIAVVATYGTTDFGSLDDVAGAARLARRHQAWLHVDAAYGCGLLVSPTRGHETRALAQADSITVDYHKAFFQPVACSALLVARGADLGHVTHHADYLNPVEAAEAGTPDQVNKSLQTTRRFDALKLWMSLRSVGAEAIGRLFDAGCALARTTYQRMLAEPRLDLLHAPELGTIVFRFRPSLGLAPAVLDELNEAIRSDLATRGEAMLAATRVRGRRYLKFTLLNAETTPDQMDEIVTLVLCTGERLAADRVPTLAVVGGRETRDAG</sequence>
<gene>
    <name evidence="8" type="ORF">SAJA_15265</name>
</gene>
<evidence type="ECO:0000256" key="7">
    <source>
        <dbReference type="RuleBase" id="RU000382"/>
    </source>
</evidence>
<proteinExistence type="inferred from homology"/>
<feature type="modified residue" description="N6-(pyridoxal phosphate)lysine" evidence="6">
    <location>
        <position position="322"/>
    </location>
</feature>
<evidence type="ECO:0000313" key="8">
    <source>
        <dbReference type="EMBL" id="ROO23846.1"/>
    </source>
</evidence>
<accession>A0A423PE59</accession>